<name>A0A1H3DEQ8_9BACI</name>
<reference evidence="2 3" key="1">
    <citation type="submission" date="2016-10" db="EMBL/GenBank/DDBJ databases">
        <authorList>
            <person name="Varghese N."/>
            <person name="Submissions S."/>
        </authorList>
    </citation>
    <scope>NUCLEOTIDE SEQUENCE [LARGE SCALE GENOMIC DNA]</scope>
    <source>
        <strain evidence="2 3">DSM 20748</strain>
    </source>
</reference>
<gene>
    <name evidence="2" type="ORF">SAMN04488081_0936</name>
</gene>
<accession>A0A1H3DEQ8</accession>
<keyword evidence="2" id="KW-0255">Endonuclease</keyword>
<dbReference type="Gene3D" id="1.10.30.50">
    <property type="match status" value="1"/>
</dbReference>
<keyword evidence="2" id="KW-0540">Nuclease</keyword>
<dbReference type="RefSeq" id="WP_093105987.1">
    <property type="nucleotide sequence ID" value="NZ_FNOS01000002.1"/>
</dbReference>
<organism evidence="2 3">
    <name type="scientific">Salimicrobium album</name>
    <dbReference type="NCBI Taxonomy" id="50717"/>
    <lineage>
        <taxon>Bacteria</taxon>
        <taxon>Bacillati</taxon>
        <taxon>Bacillota</taxon>
        <taxon>Bacilli</taxon>
        <taxon>Bacillales</taxon>
        <taxon>Bacillaceae</taxon>
        <taxon>Salimicrobium</taxon>
    </lineage>
</organism>
<evidence type="ECO:0000313" key="3">
    <source>
        <dbReference type="Proteomes" id="UP000198647"/>
    </source>
</evidence>
<dbReference type="InterPro" id="IPR002711">
    <property type="entry name" value="HNH"/>
</dbReference>
<dbReference type="InterPro" id="IPR003615">
    <property type="entry name" value="HNH_nuc"/>
</dbReference>
<keyword evidence="2" id="KW-0378">Hydrolase</keyword>
<dbReference type="EMBL" id="FNOS01000002">
    <property type="protein sequence ID" value="SDX64837.1"/>
    <property type="molecule type" value="Genomic_DNA"/>
</dbReference>
<sequence>MTEYKTEHQKKRFYNSGDWKRLRQEALKKDNYECQECKRLGYVNLDSVKEDGKRKEIKMNVHHIQEIEERPDLALDLDNLETVCLYHHNLAHGRVWKEWEKNRWADDELDIL</sequence>
<evidence type="ECO:0000313" key="2">
    <source>
        <dbReference type="EMBL" id="SDX64837.1"/>
    </source>
</evidence>
<evidence type="ECO:0000259" key="1">
    <source>
        <dbReference type="SMART" id="SM00507"/>
    </source>
</evidence>
<dbReference type="Proteomes" id="UP000198647">
    <property type="component" value="Unassembled WGS sequence"/>
</dbReference>
<dbReference type="GO" id="GO:0004519">
    <property type="term" value="F:endonuclease activity"/>
    <property type="evidence" value="ECO:0007669"/>
    <property type="project" value="UniProtKB-KW"/>
</dbReference>
<dbReference type="Pfam" id="PF01844">
    <property type="entry name" value="HNH"/>
    <property type="match status" value="1"/>
</dbReference>
<feature type="domain" description="HNH nuclease" evidence="1">
    <location>
        <begin position="21"/>
        <end position="89"/>
    </location>
</feature>
<proteinExistence type="predicted"/>
<comment type="caution">
    <text evidence="2">The sequence shown here is derived from an EMBL/GenBank/DDBJ whole genome shotgun (WGS) entry which is preliminary data.</text>
</comment>
<keyword evidence="3" id="KW-1185">Reference proteome</keyword>
<dbReference type="SMART" id="SM00507">
    <property type="entry name" value="HNHc"/>
    <property type="match status" value="1"/>
</dbReference>
<protein>
    <submittedName>
        <fullName evidence="2">HNH endonuclease</fullName>
    </submittedName>
</protein>